<dbReference type="Proteomes" id="UP000501868">
    <property type="component" value="Chromosome"/>
</dbReference>
<feature type="region of interest" description="Disordered" evidence="1">
    <location>
        <begin position="1"/>
        <end position="55"/>
    </location>
</feature>
<evidence type="ECO:0000313" key="2">
    <source>
        <dbReference type="EMBL" id="QIZ08690.1"/>
    </source>
</evidence>
<reference evidence="2 3" key="2">
    <citation type="submission" date="2020-04" db="EMBL/GenBank/DDBJ databases">
        <authorList>
            <person name="Fomenkov A."/>
            <person name="Anton B.P."/>
            <person name="Roberts R.J."/>
        </authorList>
    </citation>
    <scope>NUCLEOTIDE SEQUENCE [LARGE SCALE GENOMIC DNA]</scope>
    <source>
        <strain evidence="2 3">S2</strain>
    </source>
</reference>
<organism evidence="2 3">
    <name type="scientific">Priestia megaterium</name>
    <name type="common">Bacillus megaterium</name>
    <dbReference type="NCBI Taxonomy" id="1404"/>
    <lineage>
        <taxon>Bacteria</taxon>
        <taxon>Bacillati</taxon>
        <taxon>Bacillota</taxon>
        <taxon>Bacilli</taxon>
        <taxon>Bacillales</taxon>
        <taxon>Bacillaceae</taxon>
        <taxon>Priestia</taxon>
    </lineage>
</organism>
<accession>A0A6H1P521</accession>
<evidence type="ECO:0000313" key="3">
    <source>
        <dbReference type="Proteomes" id="UP000501868"/>
    </source>
</evidence>
<reference evidence="2 3" key="1">
    <citation type="submission" date="2020-04" db="EMBL/GenBank/DDBJ databases">
        <title>Genome-Wide Identification of 5-Methylcytosine Sites in Bacterial Genomes By High-Throughput Sequencing of MspJI Restriction Fragments.</title>
        <authorList>
            <person name="Wu V."/>
        </authorList>
    </citation>
    <scope>NUCLEOTIDE SEQUENCE [LARGE SCALE GENOMIC DNA]</scope>
    <source>
        <strain evidence="2 3">S2</strain>
    </source>
</reference>
<feature type="compositionally biased region" description="Basic and acidic residues" evidence="1">
    <location>
        <begin position="1"/>
        <end position="15"/>
    </location>
</feature>
<evidence type="ECO:0000256" key="1">
    <source>
        <dbReference type="SAM" id="MobiDB-lite"/>
    </source>
</evidence>
<name>A0A6H1P521_PRIMG</name>
<proteinExistence type="predicted"/>
<sequence length="55" mass="6079">MVDNKKQSRSTDAEVRANQAEASRHQAGSSGKYGTEFASVDNKVTRKIEPVIEQQ</sequence>
<dbReference type="AlphaFoldDB" id="A0A6H1P521"/>
<dbReference type="EMBL" id="CP051128">
    <property type="protein sequence ID" value="QIZ08690.1"/>
    <property type="molecule type" value="Genomic_DNA"/>
</dbReference>
<protein>
    <submittedName>
        <fullName evidence="2">Uncharacterized protein</fullName>
    </submittedName>
</protein>
<feature type="compositionally biased region" description="Basic and acidic residues" evidence="1">
    <location>
        <begin position="43"/>
        <end position="55"/>
    </location>
</feature>
<gene>
    <name evidence="2" type="ORF">HFZ78_19945</name>
</gene>